<dbReference type="InterPro" id="IPR037066">
    <property type="entry name" value="Plug_dom_sf"/>
</dbReference>
<dbReference type="Gene3D" id="2.170.130.10">
    <property type="entry name" value="TonB-dependent receptor, plug domain"/>
    <property type="match status" value="1"/>
</dbReference>
<evidence type="ECO:0000259" key="12">
    <source>
        <dbReference type="Pfam" id="PF00593"/>
    </source>
</evidence>
<feature type="domain" description="TonB-dependent receptor plug" evidence="13">
    <location>
        <begin position="49"/>
        <end position="150"/>
    </location>
</feature>
<evidence type="ECO:0000256" key="5">
    <source>
        <dbReference type="ARBA" id="ARBA00022692"/>
    </source>
</evidence>
<evidence type="ECO:0000256" key="3">
    <source>
        <dbReference type="ARBA" id="ARBA00022448"/>
    </source>
</evidence>
<gene>
    <name evidence="14" type="ORF">Nstercoris_00564</name>
</gene>
<keyword evidence="9 10" id="KW-0998">Cell outer membrane</keyword>
<keyword evidence="8 14" id="KW-0675">Receptor</keyword>
<sequence length="671" mass="74864">MLLSGLSFCVCAQEVTNNSVHKPEETGPALLESITITADSPTEEQPDVIHPAAVLSRDYLQTRDLRNIGETVSQELGISAGDYGSAAGRPIIRGLSGPRVRILENGIGTMDVSTVSPDHAVATEVLFADQIEIYRGASALLYGSGISGGVVNITNQRIPEQMPDEIGGDWYTHYNSVADDLTSAFRLNAGRGNFAWHLERMHRHTENYSIPGFAQITPKLDSKKGTIENSDVRTKDFSSGLSYIGERGFLGGVVSRFTNHYGVPGSEEMARIDQKQTRFDVKGALDHPLPGWKKMKLHWAHNNHTHKESSNDEDETLLINREWEGRFEMVHQPLGGWEGISGLQYQNRNFSSTGEEAFVPDSRVESLGIFLVEKRNIGRWSIEVGGRYEHQWTKRDEDSFKTNHSAFSIAAGATWQFIEGYSLRGNISHAVRTPKLEELYANGAHLATNSFEIGKTTLANEKNSGIDLSLGKQGGNLDWTLNLFANHVSHFIFLHELDLTGDGQPDRVNMMGIPDHDGLLLLNYDQRNANFIGAEFETIAHLLNNNRNKLDLRLWTDYVRGRLSGGRYLPRMTPLRFGGVLDYIQGPWQGRLDVMRVLKQADTAPLETDTAGYTMLNIQLDYQVDWSALNFNLFVRGTNLLNEKARRHTSFLKDQAPLPGRSGLVGIRINF</sequence>
<dbReference type="GO" id="GO:0009279">
    <property type="term" value="C:cell outer membrane"/>
    <property type="evidence" value="ECO:0007669"/>
    <property type="project" value="UniProtKB-SubCell"/>
</dbReference>
<evidence type="ECO:0000256" key="4">
    <source>
        <dbReference type="ARBA" id="ARBA00022452"/>
    </source>
</evidence>
<dbReference type="InterPro" id="IPR036942">
    <property type="entry name" value="Beta-barrel_TonB_sf"/>
</dbReference>
<keyword evidence="5 10" id="KW-0812">Transmembrane</keyword>
<comment type="subcellular location">
    <subcellularLocation>
        <location evidence="1 10">Cell outer membrane</location>
        <topology evidence="1 10">Multi-pass membrane protein</topology>
    </subcellularLocation>
</comment>
<dbReference type="GO" id="GO:0044718">
    <property type="term" value="P:siderophore transmembrane transport"/>
    <property type="evidence" value="ECO:0007669"/>
    <property type="project" value="TreeGrafter"/>
</dbReference>
<dbReference type="SUPFAM" id="SSF56935">
    <property type="entry name" value="Porins"/>
    <property type="match status" value="1"/>
</dbReference>
<dbReference type="KEGG" id="nst:Nstercoris_00564"/>
<feature type="domain" description="TonB-dependent receptor-like beta-barrel" evidence="12">
    <location>
        <begin position="246"/>
        <end position="640"/>
    </location>
</feature>
<keyword evidence="7 10" id="KW-0472">Membrane</keyword>
<organism evidence="14 15">
    <name type="scientific">Nitrosomonas stercoris</name>
    <dbReference type="NCBI Taxonomy" id="1444684"/>
    <lineage>
        <taxon>Bacteria</taxon>
        <taxon>Pseudomonadati</taxon>
        <taxon>Pseudomonadota</taxon>
        <taxon>Betaproteobacteria</taxon>
        <taxon>Nitrosomonadales</taxon>
        <taxon>Nitrosomonadaceae</taxon>
        <taxon>Nitrosomonas</taxon>
    </lineage>
</organism>
<keyword evidence="4 10" id="KW-1134">Transmembrane beta strand</keyword>
<reference evidence="14 15" key="1">
    <citation type="submission" date="2019-06" db="EMBL/GenBank/DDBJ databases">
        <title>Nitrosomonas stercoris KYUHI-S whole genome shotgun sequence.</title>
        <authorList>
            <person name="Nakagawa T."/>
            <person name="Tsuchiya Y."/>
            <person name="Takahashi R."/>
        </authorList>
    </citation>
    <scope>NUCLEOTIDE SEQUENCE [LARGE SCALE GENOMIC DNA]</scope>
    <source>
        <strain evidence="14 15">KYUHI-S</strain>
    </source>
</reference>
<evidence type="ECO:0000256" key="8">
    <source>
        <dbReference type="ARBA" id="ARBA00023170"/>
    </source>
</evidence>
<dbReference type="Gene3D" id="2.40.170.20">
    <property type="entry name" value="TonB-dependent receptor, beta-barrel domain"/>
    <property type="match status" value="1"/>
</dbReference>
<dbReference type="PANTHER" id="PTHR30069">
    <property type="entry name" value="TONB-DEPENDENT OUTER MEMBRANE RECEPTOR"/>
    <property type="match status" value="1"/>
</dbReference>
<protein>
    <submittedName>
        <fullName evidence="14">Putative TonB-dependent receptor</fullName>
    </submittedName>
</protein>
<name>A0A4Y1YN45_9PROT</name>
<evidence type="ECO:0000256" key="11">
    <source>
        <dbReference type="RuleBase" id="RU003357"/>
    </source>
</evidence>
<dbReference type="PANTHER" id="PTHR30069:SF40">
    <property type="entry name" value="TONB-DEPENDENT RECEPTOR NMB0964-RELATED"/>
    <property type="match status" value="1"/>
</dbReference>
<evidence type="ECO:0000256" key="9">
    <source>
        <dbReference type="ARBA" id="ARBA00023237"/>
    </source>
</evidence>
<evidence type="ECO:0000256" key="2">
    <source>
        <dbReference type="ARBA" id="ARBA00009810"/>
    </source>
</evidence>
<dbReference type="InterPro" id="IPR012910">
    <property type="entry name" value="Plug_dom"/>
</dbReference>
<dbReference type="GO" id="GO:0015344">
    <property type="term" value="F:siderophore uptake transmembrane transporter activity"/>
    <property type="evidence" value="ECO:0007669"/>
    <property type="project" value="TreeGrafter"/>
</dbReference>
<evidence type="ECO:0000313" key="15">
    <source>
        <dbReference type="Proteomes" id="UP000316473"/>
    </source>
</evidence>
<evidence type="ECO:0000256" key="10">
    <source>
        <dbReference type="PROSITE-ProRule" id="PRU01360"/>
    </source>
</evidence>
<comment type="similarity">
    <text evidence="2 10 11">Belongs to the TonB-dependent receptor family.</text>
</comment>
<dbReference type="EMBL" id="AP019755">
    <property type="protein sequence ID" value="BBL34333.1"/>
    <property type="molecule type" value="Genomic_DNA"/>
</dbReference>
<evidence type="ECO:0000256" key="1">
    <source>
        <dbReference type="ARBA" id="ARBA00004571"/>
    </source>
</evidence>
<dbReference type="InterPro" id="IPR039426">
    <property type="entry name" value="TonB-dep_rcpt-like"/>
</dbReference>
<evidence type="ECO:0000256" key="6">
    <source>
        <dbReference type="ARBA" id="ARBA00023077"/>
    </source>
</evidence>
<dbReference type="Proteomes" id="UP000316473">
    <property type="component" value="Chromosome"/>
</dbReference>
<dbReference type="Pfam" id="PF07715">
    <property type="entry name" value="Plug"/>
    <property type="match status" value="1"/>
</dbReference>
<proteinExistence type="inferred from homology"/>
<dbReference type="Pfam" id="PF00593">
    <property type="entry name" value="TonB_dep_Rec_b-barrel"/>
    <property type="match status" value="1"/>
</dbReference>
<evidence type="ECO:0000256" key="7">
    <source>
        <dbReference type="ARBA" id="ARBA00023136"/>
    </source>
</evidence>
<accession>A0A4Y1YN45</accession>
<keyword evidence="15" id="KW-1185">Reference proteome</keyword>
<dbReference type="InterPro" id="IPR000531">
    <property type="entry name" value="Beta-barrel_TonB"/>
</dbReference>
<evidence type="ECO:0000313" key="14">
    <source>
        <dbReference type="EMBL" id="BBL34333.1"/>
    </source>
</evidence>
<keyword evidence="6 11" id="KW-0798">TonB box</keyword>
<keyword evidence="3 10" id="KW-0813">Transport</keyword>
<evidence type="ECO:0000259" key="13">
    <source>
        <dbReference type="Pfam" id="PF07715"/>
    </source>
</evidence>
<dbReference type="PROSITE" id="PS52016">
    <property type="entry name" value="TONB_DEPENDENT_REC_3"/>
    <property type="match status" value="1"/>
</dbReference>
<dbReference type="AlphaFoldDB" id="A0A4Y1YN45"/>